<evidence type="ECO:0000313" key="18">
    <source>
        <dbReference type="Proteomes" id="UP000639772"/>
    </source>
</evidence>
<evidence type="ECO:0000256" key="4">
    <source>
        <dbReference type="ARBA" id="ARBA00010609"/>
    </source>
</evidence>
<feature type="signal peptide" evidence="13">
    <location>
        <begin position="1"/>
        <end position="20"/>
    </location>
</feature>
<dbReference type="InterPro" id="IPR008972">
    <property type="entry name" value="Cupredoxin"/>
</dbReference>
<feature type="domain" description="Plastocyanin-like" evidence="14">
    <location>
        <begin position="158"/>
        <end position="307"/>
    </location>
</feature>
<feature type="domain" description="Plastocyanin-like" evidence="16">
    <location>
        <begin position="31"/>
        <end position="144"/>
    </location>
</feature>
<dbReference type="Proteomes" id="UP000639772">
    <property type="component" value="Chromosome 10"/>
</dbReference>
<feature type="chain" id="PRO_5033108315" description="Laccase" evidence="13">
    <location>
        <begin position="21"/>
        <end position="564"/>
    </location>
</feature>
<dbReference type="CDD" id="cd13849">
    <property type="entry name" value="CuRO_1_LCC_plant"/>
    <property type="match status" value="1"/>
</dbReference>
<sequence length="564" mass="62152">MARLVIVVLSLLAIISSCACSFKVVEHTFHVGNHTVKRFCKKNIITAVNGKFPGPTVNAHEGDTVKVHVINESPYNITIHWHGIFQRLTQWADGPSYITQCPIMPGNRYTYKFNVTGQEGTLWWHAHFSVLRATVYGALVIRPRGGAKAYPFPKPRKEATILLGEWWDGNVVDLENAADAQGLAMNISDAFTINGRPGDLYPCRKKHTYKLEVEHGETYLLRIVNAALNNQFFYKIASHSFVVVAVDASYTTPYATEVIVIAPGQTVDALLVANATPGRYYMAAHAYISTPNASFDNTTTTGILAYRSCRALLPPLLPMLPNFNDTPTAHRFYSGLTSLARPGSQAVPLVIDEHMFVTIGLALAPCGSNQPLCRGQALAAAMNNVSFRFPTTKSLLEAHFRNIPGLYTADFPDHPPLFFDFTNGGVNAVPSLLFAEKGTKAKRLRYNSTVEMVLQNTAILAIESHPMHLHGFNFFVLAQGFGNYNATEAVKLYNLVNPQTRNTIAVPTGGWAVIRFTADNPGVWIMHCHLDAHLSLGLAMVFEVEDGPTQFSKLPPPPPDFLRC</sequence>
<comment type="similarity">
    <text evidence="4 13">Belongs to the multicopper oxidase family.</text>
</comment>
<comment type="subcellular location">
    <subcellularLocation>
        <location evidence="3 13">Secreted</location>
        <location evidence="3 13">Extracellular space</location>
        <location evidence="3 13">Apoplast</location>
    </subcellularLocation>
</comment>
<dbReference type="InterPro" id="IPR002355">
    <property type="entry name" value="Cu_oxidase_Cu_BS"/>
</dbReference>
<dbReference type="InterPro" id="IPR017761">
    <property type="entry name" value="Laccase"/>
</dbReference>
<evidence type="ECO:0000256" key="11">
    <source>
        <dbReference type="ARBA" id="ARBA00023008"/>
    </source>
</evidence>
<keyword evidence="7 13" id="KW-0964">Secreted</keyword>
<comment type="function">
    <text evidence="2 13">Lignin degradation and detoxification of lignin-derived products.</text>
</comment>
<dbReference type="OrthoDB" id="2121828at2759"/>
<name>A0A835Q7W8_VANPL</name>
<dbReference type="Pfam" id="PF00394">
    <property type="entry name" value="Cu-oxidase"/>
    <property type="match status" value="1"/>
</dbReference>
<dbReference type="EMBL" id="JADCNM010000010">
    <property type="protein sequence ID" value="KAG0464684.1"/>
    <property type="molecule type" value="Genomic_DNA"/>
</dbReference>
<keyword evidence="13" id="KW-0732">Signal</keyword>
<evidence type="ECO:0000256" key="13">
    <source>
        <dbReference type="RuleBase" id="RU361119"/>
    </source>
</evidence>
<proteinExistence type="inferred from homology"/>
<keyword evidence="11 13" id="KW-0186">Copper</keyword>
<keyword evidence="12 13" id="KW-0439">Lignin degradation</keyword>
<dbReference type="PROSITE" id="PS51257">
    <property type="entry name" value="PROKAR_LIPOPROTEIN"/>
    <property type="match status" value="1"/>
</dbReference>
<evidence type="ECO:0000259" key="15">
    <source>
        <dbReference type="Pfam" id="PF07731"/>
    </source>
</evidence>
<evidence type="ECO:0000256" key="8">
    <source>
        <dbReference type="ARBA" id="ARBA00022723"/>
    </source>
</evidence>
<dbReference type="InterPro" id="IPR034289">
    <property type="entry name" value="CuRO_3_LCC"/>
</dbReference>
<evidence type="ECO:0000313" key="17">
    <source>
        <dbReference type="EMBL" id="KAG0464684.1"/>
    </source>
</evidence>
<evidence type="ECO:0000256" key="9">
    <source>
        <dbReference type="ARBA" id="ARBA00022737"/>
    </source>
</evidence>
<comment type="caution">
    <text evidence="17">The sequence shown here is derived from an EMBL/GenBank/DDBJ whole genome shotgun (WGS) entry which is preliminary data.</text>
</comment>
<dbReference type="Gene3D" id="2.60.40.420">
    <property type="entry name" value="Cupredoxins - blue copper proteins"/>
    <property type="match status" value="3"/>
</dbReference>
<dbReference type="NCBIfam" id="TIGR03389">
    <property type="entry name" value="laccase"/>
    <property type="match status" value="1"/>
</dbReference>
<evidence type="ECO:0000256" key="7">
    <source>
        <dbReference type="ARBA" id="ARBA00022525"/>
    </source>
</evidence>
<dbReference type="InterPro" id="IPR011706">
    <property type="entry name" value="Cu-oxidase_C"/>
</dbReference>
<evidence type="ECO:0000256" key="10">
    <source>
        <dbReference type="ARBA" id="ARBA00023002"/>
    </source>
</evidence>
<keyword evidence="10 13" id="KW-0560">Oxidoreductase</keyword>
<dbReference type="InterPro" id="IPR045087">
    <property type="entry name" value="Cu-oxidase_fam"/>
</dbReference>
<dbReference type="Pfam" id="PF07731">
    <property type="entry name" value="Cu-oxidase_2"/>
    <property type="match status" value="1"/>
</dbReference>
<evidence type="ECO:0000259" key="16">
    <source>
        <dbReference type="Pfam" id="PF07732"/>
    </source>
</evidence>
<dbReference type="InterPro" id="IPR001117">
    <property type="entry name" value="Cu-oxidase_2nd"/>
</dbReference>
<dbReference type="InterPro" id="IPR034285">
    <property type="entry name" value="CuRO_2_LCC"/>
</dbReference>
<evidence type="ECO:0000256" key="2">
    <source>
        <dbReference type="ARBA" id="ARBA00002075"/>
    </source>
</evidence>
<feature type="domain" description="Plastocyanin-like" evidence="15">
    <location>
        <begin position="411"/>
        <end position="546"/>
    </location>
</feature>
<reference evidence="17 18" key="1">
    <citation type="journal article" date="2020" name="Nat. Food">
        <title>A phased Vanilla planifolia genome enables genetic improvement of flavour and production.</title>
        <authorList>
            <person name="Hasing T."/>
            <person name="Tang H."/>
            <person name="Brym M."/>
            <person name="Khazi F."/>
            <person name="Huang T."/>
            <person name="Chambers A.H."/>
        </authorList>
    </citation>
    <scope>NUCLEOTIDE SEQUENCE [LARGE SCALE GENOMIC DNA]</scope>
    <source>
        <tissue evidence="17">Leaf</tissue>
    </source>
</reference>
<evidence type="ECO:0000256" key="12">
    <source>
        <dbReference type="ARBA" id="ARBA00023185"/>
    </source>
</evidence>
<dbReference type="InterPro" id="IPR034288">
    <property type="entry name" value="CuRO_1_LCC"/>
</dbReference>
<accession>A0A835Q7W8</accession>
<dbReference type="SUPFAM" id="SSF49503">
    <property type="entry name" value="Cupredoxins"/>
    <property type="match status" value="3"/>
</dbReference>
<evidence type="ECO:0000256" key="1">
    <source>
        <dbReference type="ARBA" id="ARBA00000349"/>
    </source>
</evidence>
<dbReference type="CDD" id="cd13897">
    <property type="entry name" value="CuRO_3_LCC_plant"/>
    <property type="match status" value="1"/>
</dbReference>
<dbReference type="GO" id="GO:0052716">
    <property type="term" value="F:hydroquinone:oxygen oxidoreductase activity"/>
    <property type="evidence" value="ECO:0007669"/>
    <property type="project" value="UniProtKB-EC"/>
</dbReference>
<dbReference type="PROSITE" id="PS00080">
    <property type="entry name" value="MULTICOPPER_OXIDASE2"/>
    <property type="match status" value="1"/>
</dbReference>
<dbReference type="CDD" id="cd13875">
    <property type="entry name" value="CuRO_2_LCC_plant"/>
    <property type="match status" value="1"/>
</dbReference>
<dbReference type="GO" id="GO:0046274">
    <property type="term" value="P:lignin catabolic process"/>
    <property type="evidence" value="ECO:0007669"/>
    <property type="project" value="UniProtKB-KW"/>
</dbReference>
<dbReference type="AlphaFoldDB" id="A0A835Q7W8"/>
<evidence type="ECO:0000256" key="5">
    <source>
        <dbReference type="ARBA" id="ARBA00012297"/>
    </source>
</evidence>
<protein>
    <recommendedName>
        <fullName evidence="5 13">Laccase</fullName>
        <ecNumber evidence="5 13">1.10.3.2</ecNumber>
    </recommendedName>
    <alternativeName>
        <fullName evidence="13">Benzenediol:oxygen oxidoreductase</fullName>
    </alternativeName>
    <alternativeName>
        <fullName evidence="13">Diphenol oxidase</fullName>
    </alternativeName>
    <alternativeName>
        <fullName evidence="13">Urishiol oxidase</fullName>
    </alternativeName>
</protein>
<keyword evidence="6 13" id="KW-0052">Apoplast</keyword>
<comment type="catalytic activity">
    <reaction evidence="1 13">
        <text>4 hydroquinone + O2 = 4 benzosemiquinone + 2 H2O</text>
        <dbReference type="Rhea" id="RHEA:11276"/>
        <dbReference type="ChEBI" id="CHEBI:15377"/>
        <dbReference type="ChEBI" id="CHEBI:15379"/>
        <dbReference type="ChEBI" id="CHEBI:17594"/>
        <dbReference type="ChEBI" id="CHEBI:17977"/>
        <dbReference type="EC" id="1.10.3.2"/>
    </reaction>
</comment>
<evidence type="ECO:0000259" key="14">
    <source>
        <dbReference type="Pfam" id="PF00394"/>
    </source>
</evidence>
<evidence type="ECO:0000256" key="6">
    <source>
        <dbReference type="ARBA" id="ARBA00022523"/>
    </source>
</evidence>
<comment type="cofactor">
    <cofactor evidence="13">
        <name>Cu cation</name>
        <dbReference type="ChEBI" id="CHEBI:23378"/>
    </cofactor>
    <text evidence="13">Binds 4 Cu cations per monomer.</text>
</comment>
<organism evidence="17 18">
    <name type="scientific">Vanilla planifolia</name>
    <name type="common">Vanilla</name>
    <dbReference type="NCBI Taxonomy" id="51239"/>
    <lineage>
        <taxon>Eukaryota</taxon>
        <taxon>Viridiplantae</taxon>
        <taxon>Streptophyta</taxon>
        <taxon>Embryophyta</taxon>
        <taxon>Tracheophyta</taxon>
        <taxon>Spermatophyta</taxon>
        <taxon>Magnoliopsida</taxon>
        <taxon>Liliopsida</taxon>
        <taxon>Asparagales</taxon>
        <taxon>Orchidaceae</taxon>
        <taxon>Vanilloideae</taxon>
        <taxon>Vanilleae</taxon>
        <taxon>Vanilla</taxon>
    </lineage>
</organism>
<dbReference type="GO" id="GO:0005507">
    <property type="term" value="F:copper ion binding"/>
    <property type="evidence" value="ECO:0007669"/>
    <property type="project" value="InterPro"/>
</dbReference>
<dbReference type="InterPro" id="IPR011707">
    <property type="entry name" value="Cu-oxidase-like_N"/>
</dbReference>
<dbReference type="PANTHER" id="PTHR11709:SF9">
    <property type="entry name" value="LACCASE-7"/>
    <property type="match status" value="1"/>
</dbReference>
<dbReference type="PANTHER" id="PTHR11709">
    <property type="entry name" value="MULTI-COPPER OXIDASE"/>
    <property type="match status" value="1"/>
</dbReference>
<evidence type="ECO:0000256" key="3">
    <source>
        <dbReference type="ARBA" id="ARBA00004271"/>
    </source>
</evidence>
<gene>
    <name evidence="17" type="ORF">HPP92_018848</name>
</gene>
<keyword evidence="9 13" id="KW-0677">Repeat</keyword>
<keyword evidence="8 13" id="KW-0479">Metal-binding</keyword>
<dbReference type="GO" id="GO:0048046">
    <property type="term" value="C:apoplast"/>
    <property type="evidence" value="ECO:0007669"/>
    <property type="project" value="UniProtKB-SubCell"/>
</dbReference>
<dbReference type="Pfam" id="PF07732">
    <property type="entry name" value="Cu-oxidase_3"/>
    <property type="match status" value="1"/>
</dbReference>
<dbReference type="EC" id="1.10.3.2" evidence="5 13"/>